<dbReference type="SUPFAM" id="SSF53244">
    <property type="entry name" value="MurD-like peptide ligases, peptide-binding domain"/>
    <property type="match status" value="1"/>
</dbReference>
<dbReference type="PANTHER" id="PTHR43024:SF1">
    <property type="entry name" value="UDP-N-ACETYLMURAMOYL-TRIPEPTIDE--D-ALANYL-D-ALANINE LIGASE"/>
    <property type="match status" value="1"/>
</dbReference>
<dbReference type="Gene3D" id="3.40.1190.10">
    <property type="entry name" value="Mur-like, catalytic domain"/>
    <property type="match status" value="1"/>
</dbReference>
<feature type="domain" description="Mur ligase C-terminal" evidence="4">
    <location>
        <begin position="113"/>
        <end position="232"/>
    </location>
</feature>
<accession>A0A382LJS1</accession>
<dbReference type="GO" id="GO:0016881">
    <property type="term" value="F:acid-amino acid ligase activity"/>
    <property type="evidence" value="ECO:0007669"/>
    <property type="project" value="InterPro"/>
</dbReference>
<dbReference type="SUPFAM" id="SSF53623">
    <property type="entry name" value="MurD-like peptide ligases, catalytic domain"/>
    <property type="match status" value="1"/>
</dbReference>
<evidence type="ECO:0000259" key="4">
    <source>
        <dbReference type="Pfam" id="PF02875"/>
    </source>
</evidence>
<proteinExistence type="predicted"/>
<keyword evidence="2" id="KW-0547">Nucleotide-binding</keyword>
<organism evidence="5">
    <name type="scientific">marine metagenome</name>
    <dbReference type="NCBI Taxonomy" id="408172"/>
    <lineage>
        <taxon>unclassified sequences</taxon>
        <taxon>metagenomes</taxon>
        <taxon>ecological metagenomes</taxon>
    </lineage>
</organism>
<dbReference type="InterPro" id="IPR036615">
    <property type="entry name" value="Mur_ligase_C_dom_sf"/>
</dbReference>
<feature type="non-terminal residue" evidence="5">
    <location>
        <position position="1"/>
    </location>
</feature>
<evidence type="ECO:0000313" key="5">
    <source>
        <dbReference type="EMBL" id="SVC36949.1"/>
    </source>
</evidence>
<dbReference type="InterPro" id="IPR004101">
    <property type="entry name" value="Mur_ligase_C"/>
</dbReference>
<gene>
    <name evidence="5" type="ORF">METZ01_LOCUS289803</name>
</gene>
<dbReference type="InterPro" id="IPR036565">
    <property type="entry name" value="Mur-like_cat_sf"/>
</dbReference>
<dbReference type="PANTHER" id="PTHR43024">
    <property type="entry name" value="UDP-N-ACETYLMURAMOYL-TRIPEPTIDE--D-ALANYL-D-ALANINE LIGASE"/>
    <property type="match status" value="1"/>
</dbReference>
<evidence type="ECO:0000256" key="3">
    <source>
        <dbReference type="ARBA" id="ARBA00022840"/>
    </source>
</evidence>
<dbReference type="InterPro" id="IPR051046">
    <property type="entry name" value="MurCDEF_CellWall_CoF430Synth"/>
</dbReference>
<protein>
    <recommendedName>
        <fullName evidence="4">Mur ligase C-terminal domain-containing protein</fullName>
    </recommendedName>
</protein>
<keyword evidence="1" id="KW-0436">Ligase</keyword>
<dbReference type="Pfam" id="PF02875">
    <property type="entry name" value="Mur_ligase_C"/>
    <property type="match status" value="1"/>
</dbReference>
<evidence type="ECO:0000256" key="1">
    <source>
        <dbReference type="ARBA" id="ARBA00022598"/>
    </source>
</evidence>
<evidence type="ECO:0000256" key="2">
    <source>
        <dbReference type="ARBA" id="ARBA00022741"/>
    </source>
</evidence>
<dbReference type="Gene3D" id="3.90.190.20">
    <property type="entry name" value="Mur ligase, C-terminal domain"/>
    <property type="match status" value="1"/>
</dbReference>
<sequence>EKLALLDGLSSDGMAVVSDEPPILGEMALRLRPDTLVAGLSERAHEEFRPDQPVVDSKGYWRFLWRGESVRLLVPGLHSLRNALLALTVAELLEVPAAEAAHRVSQVEASEMRSEIRHVGNLTLILDCYNANPQSTRAALKLLETIESEGPKIAFLGTMLELGARAEDLHATLLAEARAMDVDVVVATGAFSVVAKKIEDWGLVAVFDPLEAYRALRDRLVGDEVILLKASRGVALEQVIPLFEDDFGADKPDLGKGKA</sequence>
<dbReference type="EMBL" id="UINC01087517">
    <property type="protein sequence ID" value="SVC36949.1"/>
    <property type="molecule type" value="Genomic_DNA"/>
</dbReference>
<name>A0A382LJS1_9ZZZZ</name>
<reference evidence="5" key="1">
    <citation type="submission" date="2018-05" db="EMBL/GenBank/DDBJ databases">
        <authorList>
            <person name="Lanie J.A."/>
            <person name="Ng W.-L."/>
            <person name="Kazmierczak K.M."/>
            <person name="Andrzejewski T.M."/>
            <person name="Davidsen T.M."/>
            <person name="Wayne K.J."/>
            <person name="Tettelin H."/>
            <person name="Glass J.I."/>
            <person name="Rusch D."/>
            <person name="Podicherti R."/>
            <person name="Tsui H.-C.T."/>
            <person name="Winkler M.E."/>
        </authorList>
    </citation>
    <scope>NUCLEOTIDE SEQUENCE</scope>
</reference>
<dbReference type="AlphaFoldDB" id="A0A382LJS1"/>
<keyword evidence="3" id="KW-0067">ATP-binding</keyword>
<dbReference type="GO" id="GO:0005524">
    <property type="term" value="F:ATP binding"/>
    <property type="evidence" value="ECO:0007669"/>
    <property type="project" value="UniProtKB-KW"/>
</dbReference>